<keyword evidence="3" id="KW-1185">Reference proteome</keyword>
<reference evidence="3" key="1">
    <citation type="journal article" date="2018" name="Nat. Microbiol.">
        <title>Leveraging single-cell genomics to expand the fungal tree of life.</title>
        <authorList>
            <person name="Ahrendt S.R."/>
            <person name="Quandt C.A."/>
            <person name="Ciobanu D."/>
            <person name="Clum A."/>
            <person name="Salamov A."/>
            <person name="Andreopoulos B."/>
            <person name="Cheng J.F."/>
            <person name="Woyke T."/>
            <person name="Pelin A."/>
            <person name="Henrissat B."/>
            <person name="Reynolds N.K."/>
            <person name="Benny G.L."/>
            <person name="Smith M.E."/>
            <person name="James T.Y."/>
            <person name="Grigoriev I.V."/>
        </authorList>
    </citation>
    <scope>NUCLEOTIDE SEQUENCE [LARGE SCALE GENOMIC DNA]</scope>
    <source>
        <strain evidence="3">RSA 1356</strain>
    </source>
</reference>
<evidence type="ECO:0000313" key="2">
    <source>
        <dbReference type="EMBL" id="RKP06926.1"/>
    </source>
</evidence>
<name>A0A4P9XM59_9FUNG</name>
<keyword evidence="1" id="KW-0472">Membrane</keyword>
<gene>
    <name evidence="2" type="ORF">THASP1DRAFT_24835</name>
</gene>
<feature type="transmembrane region" description="Helical" evidence="1">
    <location>
        <begin position="88"/>
        <end position="108"/>
    </location>
</feature>
<dbReference type="AlphaFoldDB" id="A0A4P9XM59"/>
<dbReference type="EMBL" id="KZ992792">
    <property type="protein sequence ID" value="RKP06926.1"/>
    <property type="molecule type" value="Genomic_DNA"/>
</dbReference>
<organism evidence="2 3">
    <name type="scientific">Thamnocephalis sphaerospora</name>
    <dbReference type="NCBI Taxonomy" id="78915"/>
    <lineage>
        <taxon>Eukaryota</taxon>
        <taxon>Fungi</taxon>
        <taxon>Fungi incertae sedis</taxon>
        <taxon>Zoopagomycota</taxon>
        <taxon>Zoopagomycotina</taxon>
        <taxon>Zoopagomycetes</taxon>
        <taxon>Zoopagales</taxon>
        <taxon>Sigmoideomycetaceae</taxon>
        <taxon>Thamnocephalis</taxon>
    </lineage>
</organism>
<dbReference type="Proteomes" id="UP000271241">
    <property type="component" value="Unassembled WGS sequence"/>
</dbReference>
<protein>
    <submittedName>
        <fullName evidence="2">Uncharacterized protein</fullName>
    </submittedName>
</protein>
<evidence type="ECO:0000256" key="1">
    <source>
        <dbReference type="SAM" id="Phobius"/>
    </source>
</evidence>
<sequence length="118" mass="12824">MATQPLFIPVGSRSAHSSLDGLAELIKRLDWRHPLLAGLLAAHCISMALATERINELGMRGIPTLGIPRVWGVQRDGLLTAAVYAGPLLLNACGALTMLLGHMLGELIRLKQIRRARR</sequence>
<keyword evidence="1" id="KW-0812">Transmembrane</keyword>
<evidence type="ECO:0000313" key="3">
    <source>
        <dbReference type="Proteomes" id="UP000271241"/>
    </source>
</evidence>
<keyword evidence="1" id="KW-1133">Transmembrane helix</keyword>
<accession>A0A4P9XM59</accession>
<proteinExistence type="predicted"/>